<reference evidence="3" key="1">
    <citation type="journal article" date="2019" name="Int. J. Syst. Evol. Microbiol.">
        <title>The Global Catalogue of Microorganisms (GCM) 10K type strain sequencing project: providing services to taxonomists for standard genome sequencing and annotation.</title>
        <authorList>
            <consortium name="The Broad Institute Genomics Platform"/>
            <consortium name="The Broad Institute Genome Sequencing Center for Infectious Disease"/>
            <person name="Wu L."/>
            <person name="Ma J."/>
        </authorList>
    </citation>
    <scope>NUCLEOTIDE SEQUENCE [LARGE SCALE GENOMIC DNA]</scope>
    <source>
        <strain evidence="3">JCM 16021</strain>
    </source>
</reference>
<feature type="transmembrane region" description="Helical" evidence="1">
    <location>
        <begin position="40"/>
        <end position="66"/>
    </location>
</feature>
<sequence length="88" mass="8943">MSPNGRSAWLRLGRRLLVITACAVAGLALVGLLLGGPDGAVRGAILGLVCGVMGLPGMLLGIALNAGDDYADQRTRAFDRRHGSGGTD</sequence>
<accession>A0ABP5JLR8</accession>
<evidence type="ECO:0000313" key="2">
    <source>
        <dbReference type="EMBL" id="GAA2117250.1"/>
    </source>
</evidence>
<dbReference type="RefSeq" id="WP_344302342.1">
    <property type="nucleotide sequence ID" value="NZ_BAAAQQ010000002.1"/>
</dbReference>
<keyword evidence="1" id="KW-1133">Transmembrane helix</keyword>
<gene>
    <name evidence="2" type="ORF">GCM10009843_08040</name>
</gene>
<comment type="caution">
    <text evidence="2">The sequence shown here is derived from an EMBL/GenBank/DDBJ whole genome shotgun (WGS) entry which is preliminary data.</text>
</comment>
<keyword evidence="1" id="KW-0472">Membrane</keyword>
<keyword evidence="3" id="KW-1185">Reference proteome</keyword>
<feature type="transmembrane region" description="Helical" evidence="1">
    <location>
        <begin position="12"/>
        <end position="34"/>
    </location>
</feature>
<name>A0ABP5JLR8_9ACTN</name>
<protein>
    <submittedName>
        <fullName evidence="2">Uncharacterized protein</fullName>
    </submittedName>
</protein>
<keyword evidence="1" id="KW-0812">Transmembrane</keyword>
<evidence type="ECO:0000256" key="1">
    <source>
        <dbReference type="SAM" id="Phobius"/>
    </source>
</evidence>
<evidence type="ECO:0000313" key="3">
    <source>
        <dbReference type="Proteomes" id="UP001500575"/>
    </source>
</evidence>
<organism evidence="2 3">
    <name type="scientific">Nocardioides bigeumensis</name>
    <dbReference type="NCBI Taxonomy" id="433657"/>
    <lineage>
        <taxon>Bacteria</taxon>
        <taxon>Bacillati</taxon>
        <taxon>Actinomycetota</taxon>
        <taxon>Actinomycetes</taxon>
        <taxon>Propionibacteriales</taxon>
        <taxon>Nocardioidaceae</taxon>
        <taxon>Nocardioides</taxon>
    </lineage>
</organism>
<dbReference type="EMBL" id="BAAAQQ010000002">
    <property type="protein sequence ID" value="GAA2117250.1"/>
    <property type="molecule type" value="Genomic_DNA"/>
</dbReference>
<proteinExistence type="predicted"/>
<dbReference type="Proteomes" id="UP001500575">
    <property type="component" value="Unassembled WGS sequence"/>
</dbReference>